<feature type="region of interest" description="Disordered" evidence="2">
    <location>
        <begin position="926"/>
        <end position="1045"/>
    </location>
</feature>
<name>E9HIT1_DAPPU</name>
<sequence>MSDTALKFGPEWLRALSHGDTAVSPPPSPSLGAPRYKLAQHRYGREEMLALYDKMMKAPDDLTTAPPIYIEKTQTPLALIQMSDEEMRMWQRGVNSDVVLKQMGRTAGPPVGGSGPPVGAGASRGRGGGSMDRGRGRARGVGSAVGAYNRGTSYEDGGDPGDHGTRREGPPTGYGRGTTRPFERSQSSSERVWIERPERNGGGAESETWNGSTSPRKEFGTARPAAGDNNWRSREAMRERAERAENKEEEDGWRTAGRGERWGRTGWRSEREGGERDPPGGEKRDPWVEGSNNSSGGGGGVGGGGGGTGERSERVHRTWDDDGRPTGSAGYYSNSSRGGRGGHHPNRRGWDENDSLPEWVAEEHLQGGGTFDSSGAFRDERWSDEDDGEGKKRRVLRKRAEPSRDGGVGDEDGGPATVDSPSKDNVKDSQIHEEQPAASPPAAVTPVQVAAHQISATSAAATVVNSSPPVLRGPSPESSSMLSQPNLRVDEDGLEHAQAVVSTLVAQLVEDEDQPKPSPSPPNPQLNLSMDQWFYRDPQGEVQGPFATAEMSEWFNSGYFTMALSVRRACDERYAQLGELTKMWGRLPFMPGPPIPPMKNSDLHPLVSAEQEKLQMLQQQLIQQQMFQQQMMQQQHMLRQQTIIAKLSQMEGWNTLSPIQQQQVVNQHMANMPHPLPGDPVLQQLRLQMEAQAKLQAEMIQLQRSKEQQQQQQQQSVHSLVNHLSQQHQQQPQAVLEQPALANNPNNLMKSHDPIQAFIQQLLGQSKSPPAVVSKPPTSSIMNNPKPQEAQVVLDPIQSLIQQAQWNANHVAAQSVGGTIVDPVMGNHVAPGFHGLPPGVGVPWHNHSALFQAGPAELQPPMTSVWDLESAKVEEAKRQMEQQHQQQMAAEMHRREMEEKRMKEEEEERRRRLEIQEREEERMRIEEMRRETERQQQAEEMRRRELAQQQQQQQQQIHAMEEKRRRDEEKRKREEELKQQQLEEERIRREEERIRKEEEKAAEQHRRQQEALQRLQEQQAVAQAQARAAAQQAAAAAAAAAQQQAQAQAQAKAAQAMMAPWAQQQQQQQQQQQTGESLSMAEIQKLQEEKEAKERAIAQAQKAEQAARAAALLQQQQQQAAIKLRWAKQNTPTPSNAKSLAEIQAEEAAQLAQQKEKEAKEKANQQVNMAHLNLAAASAWGSSHHSNSAWSSGRTVAAVVAQQQPPPPPPSAAAAAAATTTKTNHSTTTNADWKIGLTVGFWEDPTPPPPKATSKPAQQQAAAKSAGGGGKSAAAAAAKQPQQQAAGAKQQQPATSKTSGSTTTAAASNNKNRSNKEEEAVRKLFNQTAAAAAEKKDSFSQWCFEYLKKVQAQIDVPTFVAFLKDVESPFEVQEYVRLYLGEGKDAKEFAKQFLDQRSRWRQMQRNVQQYEEDNMCIPAKAINPGQSSDFHEVKSKSKKSKKKMQKVDASLLGFSVSASTDRINVGERDFVDGM</sequence>
<dbReference type="PANTHER" id="PTHR14445">
    <property type="entry name" value="GRB10 INTERACTING GYF PROTEIN"/>
    <property type="match status" value="1"/>
</dbReference>
<evidence type="ECO:0000313" key="4">
    <source>
        <dbReference type="EMBL" id="EFX68358.1"/>
    </source>
</evidence>
<feature type="compositionally biased region" description="Basic and acidic residues" evidence="2">
    <location>
        <begin position="231"/>
        <end position="246"/>
    </location>
</feature>
<feature type="region of interest" description="Disordered" evidence="2">
    <location>
        <begin position="106"/>
        <end position="484"/>
    </location>
</feature>
<feature type="compositionally biased region" description="Basic and acidic residues" evidence="2">
    <location>
        <begin position="421"/>
        <end position="435"/>
    </location>
</feature>
<proteinExistence type="predicted"/>
<dbReference type="Pfam" id="PF02213">
    <property type="entry name" value="GYF"/>
    <property type="match status" value="1"/>
</dbReference>
<feature type="compositionally biased region" description="Basic and acidic residues" evidence="2">
    <location>
        <begin position="257"/>
        <end position="287"/>
    </location>
</feature>
<dbReference type="SUPFAM" id="SSF55277">
    <property type="entry name" value="GYF domain"/>
    <property type="match status" value="1"/>
</dbReference>
<feature type="domain" description="GYF" evidence="3">
    <location>
        <begin position="530"/>
        <end position="578"/>
    </location>
</feature>
<feature type="region of interest" description="Disordered" evidence="2">
    <location>
        <begin position="1201"/>
        <end position="1320"/>
    </location>
</feature>
<feature type="region of interest" description="Disordered" evidence="2">
    <location>
        <begin position="710"/>
        <end position="733"/>
    </location>
</feature>
<dbReference type="InterPro" id="IPR051640">
    <property type="entry name" value="GRB10-interact_GYF"/>
</dbReference>
<feature type="compositionally biased region" description="Basic and acidic residues" evidence="2">
    <location>
        <begin position="959"/>
        <end position="1009"/>
    </location>
</feature>
<dbReference type="EMBL" id="GL732657">
    <property type="protein sequence ID" value="EFX68358.1"/>
    <property type="molecule type" value="Genomic_DNA"/>
</dbReference>
<dbReference type="PROSITE" id="PS50829">
    <property type="entry name" value="GYF"/>
    <property type="match status" value="1"/>
</dbReference>
<dbReference type="OMA" id="QNRICLQ"/>
<keyword evidence="1" id="KW-0175">Coiled coil</keyword>
<dbReference type="KEGG" id="dpx:DAPPUDRAFT_301482"/>
<keyword evidence="5" id="KW-1185">Reference proteome</keyword>
<feature type="region of interest" description="Disordered" evidence="2">
    <location>
        <begin position="510"/>
        <end position="529"/>
    </location>
</feature>
<dbReference type="InParanoid" id="E9HIT1"/>
<feature type="compositionally biased region" description="Low complexity" evidence="2">
    <location>
        <begin position="1272"/>
        <end position="1312"/>
    </location>
</feature>
<feature type="compositionally biased region" description="Low complexity" evidence="2">
    <location>
        <begin position="1252"/>
        <end position="1265"/>
    </location>
</feature>
<reference evidence="4 5" key="1">
    <citation type="journal article" date="2011" name="Science">
        <title>The ecoresponsive genome of Daphnia pulex.</title>
        <authorList>
            <person name="Colbourne J.K."/>
            <person name="Pfrender M.E."/>
            <person name="Gilbert D."/>
            <person name="Thomas W.K."/>
            <person name="Tucker A."/>
            <person name="Oakley T.H."/>
            <person name="Tokishita S."/>
            <person name="Aerts A."/>
            <person name="Arnold G.J."/>
            <person name="Basu M.K."/>
            <person name="Bauer D.J."/>
            <person name="Caceres C.E."/>
            <person name="Carmel L."/>
            <person name="Casola C."/>
            <person name="Choi J.H."/>
            <person name="Detter J.C."/>
            <person name="Dong Q."/>
            <person name="Dusheyko S."/>
            <person name="Eads B.D."/>
            <person name="Frohlich T."/>
            <person name="Geiler-Samerotte K.A."/>
            <person name="Gerlach D."/>
            <person name="Hatcher P."/>
            <person name="Jogdeo S."/>
            <person name="Krijgsveld J."/>
            <person name="Kriventseva E.V."/>
            <person name="Kultz D."/>
            <person name="Laforsch C."/>
            <person name="Lindquist E."/>
            <person name="Lopez J."/>
            <person name="Manak J.R."/>
            <person name="Muller J."/>
            <person name="Pangilinan J."/>
            <person name="Patwardhan R.P."/>
            <person name="Pitluck S."/>
            <person name="Pritham E.J."/>
            <person name="Rechtsteiner A."/>
            <person name="Rho M."/>
            <person name="Rogozin I.B."/>
            <person name="Sakarya O."/>
            <person name="Salamov A."/>
            <person name="Schaack S."/>
            <person name="Shapiro H."/>
            <person name="Shiga Y."/>
            <person name="Skalitzky C."/>
            <person name="Smith Z."/>
            <person name="Souvorov A."/>
            <person name="Sung W."/>
            <person name="Tang Z."/>
            <person name="Tsuchiya D."/>
            <person name="Tu H."/>
            <person name="Vos H."/>
            <person name="Wang M."/>
            <person name="Wolf Y.I."/>
            <person name="Yamagata H."/>
            <person name="Yamada T."/>
            <person name="Ye Y."/>
            <person name="Shaw J.R."/>
            <person name="Andrews J."/>
            <person name="Crease T.J."/>
            <person name="Tang H."/>
            <person name="Lucas S.M."/>
            <person name="Robertson H.M."/>
            <person name="Bork P."/>
            <person name="Koonin E.V."/>
            <person name="Zdobnov E.M."/>
            <person name="Grigoriev I.V."/>
            <person name="Lynch M."/>
            <person name="Boore J.L."/>
        </authorList>
    </citation>
    <scope>NUCLEOTIDE SEQUENCE [LARGE SCALE GENOMIC DNA]</scope>
</reference>
<feature type="compositionally biased region" description="Basic and acidic residues" evidence="2">
    <location>
        <begin position="1085"/>
        <end position="1096"/>
    </location>
</feature>
<feature type="compositionally biased region" description="Low complexity" evidence="2">
    <location>
        <begin position="170"/>
        <end position="180"/>
    </location>
</feature>
<evidence type="ECO:0000313" key="5">
    <source>
        <dbReference type="Proteomes" id="UP000000305"/>
    </source>
</evidence>
<feature type="compositionally biased region" description="Low complexity" evidence="2">
    <location>
        <begin position="1058"/>
        <end position="1073"/>
    </location>
</feature>
<dbReference type="InterPro" id="IPR003169">
    <property type="entry name" value="GYF"/>
</dbReference>
<feature type="compositionally biased region" description="Gly residues" evidence="2">
    <location>
        <begin position="110"/>
        <end position="131"/>
    </location>
</feature>
<feature type="compositionally biased region" description="Basic and acidic residues" evidence="2">
    <location>
        <begin position="310"/>
        <end position="324"/>
    </location>
</feature>
<dbReference type="InterPro" id="IPR035445">
    <property type="entry name" value="GYF-like_dom_sf"/>
</dbReference>
<feature type="region of interest" description="Disordered" evidence="2">
    <location>
        <begin position="1058"/>
        <end position="1101"/>
    </location>
</feature>
<feature type="region of interest" description="Disordered" evidence="2">
    <location>
        <begin position="1421"/>
        <end position="1444"/>
    </location>
</feature>
<dbReference type="Gene3D" id="3.30.1490.40">
    <property type="match status" value="1"/>
</dbReference>
<gene>
    <name evidence="4" type="ORF">DAPPUDRAFT_301482</name>
</gene>
<protein>
    <recommendedName>
        <fullName evidence="3">GYF domain-containing protein</fullName>
    </recommendedName>
</protein>
<feature type="compositionally biased region" description="Low complexity" evidence="2">
    <location>
        <begin position="436"/>
        <end position="467"/>
    </location>
</feature>
<dbReference type="SMART" id="SM00444">
    <property type="entry name" value="GYF"/>
    <property type="match status" value="1"/>
</dbReference>
<feature type="compositionally biased region" description="Low complexity" evidence="2">
    <location>
        <begin position="327"/>
        <end position="337"/>
    </location>
</feature>
<dbReference type="CDD" id="cd00072">
    <property type="entry name" value="GYF"/>
    <property type="match status" value="1"/>
</dbReference>
<accession>E9HIT1</accession>
<feature type="compositionally biased region" description="Gly residues" evidence="2">
    <location>
        <begin position="295"/>
        <end position="309"/>
    </location>
</feature>
<feature type="coiled-coil region" evidence="1">
    <location>
        <begin position="1138"/>
        <end position="1168"/>
    </location>
</feature>
<dbReference type="eggNOG" id="KOG1862">
    <property type="taxonomic scope" value="Eukaryota"/>
</dbReference>
<feature type="compositionally biased region" description="Basic and acidic residues" evidence="2">
    <location>
        <begin position="891"/>
        <end position="912"/>
    </location>
</feature>
<feature type="region of interest" description="Disordered" evidence="2">
    <location>
        <begin position="876"/>
        <end position="912"/>
    </location>
</feature>
<evidence type="ECO:0000259" key="3">
    <source>
        <dbReference type="PROSITE" id="PS50829"/>
    </source>
</evidence>
<feature type="compositionally biased region" description="Basic and acidic residues" evidence="2">
    <location>
        <begin position="160"/>
        <end position="169"/>
    </location>
</feature>
<dbReference type="PANTHER" id="PTHR14445:SF36">
    <property type="entry name" value="FI03272P-RELATED"/>
    <property type="match status" value="1"/>
</dbReference>
<evidence type="ECO:0000256" key="2">
    <source>
        <dbReference type="SAM" id="MobiDB-lite"/>
    </source>
</evidence>
<feature type="compositionally biased region" description="Low complexity" evidence="2">
    <location>
        <begin position="1010"/>
        <end position="1045"/>
    </location>
</feature>
<feature type="compositionally biased region" description="Basic and acidic residues" evidence="2">
    <location>
        <begin position="926"/>
        <end position="946"/>
    </location>
</feature>
<evidence type="ECO:0000256" key="1">
    <source>
        <dbReference type="SAM" id="Coils"/>
    </source>
</evidence>
<dbReference type="Proteomes" id="UP000000305">
    <property type="component" value="Unassembled WGS sequence"/>
</dbReference>
<dbReference type="GO" id="GO:0005829">
    <property type="term" value="C:cytosol"/>
    <property type="evidence" value="ECO:0000318"/>
    <property type="project" value="GO_Central"/>
</dbReference>
<organism evidence="4 5">
    <name type="scientific">Daphnia pulex</name>
    <name type="common">Water flea</name>
    <dbReference type="NCBI Taxonomy" id="6669"/>
    <lineage>
        <taxon>Eukaryota</taxon>
        <taxon>Metazoa</taxon>
        <taxon>Ecdysozoa</taxon>
        <taxon>Arthropoda</taxon>
        <taxon>Crustacea</taxon>
        <taxon>Branchiopoda</taxon>
        <taxon>Diplostraca</taxon>
        <taxon>Cladocera</taxon>
        <taxon>Anomopoda</taxon>
        <taxon>Daphniidae</taxon>
        <taxon>Daphnia</taxon>
    </lineage>
</organism>
<dbReference type="FunCoup" id="E9HIT1">
    <property type="interactions" value="762"/>
</dbReference>
<feature type="compositionally biased region" description="Low complexity" evidence="2">
    <location>
        <begin position="1212"/>
        <end position="1229"/>
    </location>
</feature>
<dbReference type="OrthoDB" id="48509at2759"/>
<feature type="compositionally biased region" description="Low complexity" evidence="2">
    <location>
        <begin position="947"/>
        <end position="958"/>
    </location>
</feature>
<dbReference type="HOGENOM" id="CLU_002878_0_0_1"/>